<protein>
    <submittedName>
        <fullName evidence="3">DUF2059 domain-containing protein</fullName>
    </submittedName>
</protein>
<feature type="domain" description="DUF2059" evidence="2">
    <location>
        <begin position="91"/>
        <end position="149"/>
    </location>
</feature>
<comment type="caution">
    <text evidence="3">The sequence shown here is derived from an EMBL/GenBank/DDBJ whole genome shotgun (WGS) entry which is preliminary data.</text>
</comment>
<organism evidence="3 4">
    <name type="scientific">Salinarimonas soli</name>
    <dbReference type="NCBI Taxonomy" id="1638099"/>
    <lineage>
        <taxon>Bacteria</taxon>
        <taxon>Pseudomonadati</taxon>
        <taxon>Pseudomonadota</taxon>
        <taxon>Alphaproteobacteria</taxon>
        <taxon>Hyphomicrobiales</taxon>
        <taxon>Salinarimonadaceae</taxon>
        <taxon>Salinarimonas</taxon>
    </lineage>
</organism>
<accession>A0A5B2VFF6</accession>
<gene>
    <name evidence="3" type="ORF">F0L46_12235</name>
</gene>
<keyword evidence="1" id="KW-0732">Signal</keyword>
<dbReference type="InterPro" id="IPR018637">
    <property type="entry name" value="DUF2059"/>
</dbReference>
<dbReference type="OrthoDB" id="5510290at2"/>
<dbReference type="EMBL" id="VUOA01000021">
    <property type="protein sequence ID" value="KAA2237029.1"/>
    <property type="molecule type" value="Genomic_DNA"/>
</dbReference>
<proteinExistence type="predicted"/>
<dbReference type="AlphaFoldDB" id="A0A5B2VFF6"/>
<dbReference type="RefSeq" id="WP_149817873.1">
    <property type="nucleotide sequence ID" value="NZ_VUOA01000021.1"/>
</dbReference>
<reference evidence="3 4" key="1">
    <citation type="submission" date="2019-09" db="EMBL/GenBank/DDBJ databases">
        <title>Salinarimonas rosea gen. nov., sp. nov., a new member of the a-2 subgroup of the Proteobacteria.</title>
        <authorList>
            <person name="Liu J."/>
        </authorList>
    </citation>
    <scope>NUCLEOTIDE SEQUENCE [LARGE SCALE GENOMIC DNA]</scope>
    <source>
        <strain evidence="3 4">BN140002</strain>
    </source>
</reference>
<dbReference type="Proteomes" id="UP000323142">
    <property type="component" value="Unassembled WGS sequence"/>
</dbReference>
<evidence type="ECO:0000313" key="4">
    <source>
        <dbReference type="Proteomes" id="UP000323142"/>
    </source>
</evidence>
<evidence type="ECO:0000313" key="3">
    <source>
        <dbReference type="EMBL" id="KAA2237029.1"/>
    </source>
</evidence>
<feature type="chain" id="PRO_5022743491" evidence="1">
    <location>
        <begin position="25"/>
        <end position="166"/>
    </location>
</feature>
<reference evidence="3 4" key="2">
    <citation type="submission" date="2019-09" db="EMBL/GenBank/DDBJ databases">
        <authorList>
            <person name="Jin C."/>
        </authorList>
    </citation>
    <scope>NUCLEOTIDE SEQUENCE [LARGE SCALE GENOMIC DNA]</scope>
    <source>
        <strain evidence="3 4">BN140002</strain>
    </source>
</reference>
<evidence type="ECO:0000256" key="1">
    <source>
        <dbReference type="SAM" id="SignalP"/>
    </source>
</evidence>
<keyword evidence="4" id="KW-1185">Reference proteome</keyword>
<name>A0A5B2VFF6_9HYPH</name>
<sequence>MIRRLTLLALALALPLLGAPAARAEGPVDAARVAAARELIGAMRAVDGVKEAMPMLAGSVRTMIVKANPQTEADIDEVIAVLHNAMVARVDELVDDIAPIYAEGFSLQELESMTAFYRSPAGAKLAALQPHMMQMTVAVGQRWGERIAAEIEAQVKASLRGKGHAI</sequence>
<dbReference type="Pfam" id="PF09832">
    <property type="entry name" value="DUF2059"/>
    <property type="match status" value="1"/>
</dbReference>
<feature type="signal peptide" evidence="1">
    <location>
        <begin position="1"/>
        <end position="24"/>
    </location>
</feature>
<evidence type="ECO:0000259" key="2">
    <source>
        <dbReference type="Pfam" id="PF09832"/>
    </source>
</evidence>